<reference evidence="2 3" key="1">
    <citation type="submission" date="2024-02" db="EMBL/GenBank/DDBJ databases">
        <authorList>
            <person name="Chen Y."/>
            <person name="Shah S."/>
            <person name="Dougan E. K."/>
            <person name="Thang M."/>
            <person name="Chan C."/>
        </authorList>
    </citation>
    <scope>NUCLEOTIDE SEQUENCE [LARGE SCALE GENOMIC DNA]</scope>
</reference>
<protein>
    <recommendedName>
        <fullName evidence="4">Phytanoyl-CoA dioxygenase</fullName>
    </recommendedName>
</protein>
<gene>
    <name evidence="2" type="ORF">CCMP2556_LOCUS30008</name>
</gene>
<dbReference type="Proteomes" id="UP001642484">
    <property type="component" value="Unassembled WGS sequence"/>
</dbReference>
<evidence type="ECO:0000313" key="3">
    <source>
        <dbReference type="Proteomes" id="UP001642484"/>
    </source>
</evidence>
<accession>A0ABP0NF45</accession>
<dbReference type="SUPFAM" id="SSF51197">
    <property type="entry name" value="Clavaminate synthase-like"/>
    <property type="match status" value="1"/>
</dbReference>
<evidence type="ECO:0000256" key="1">
    <source>
        <dbReference type="SAM" id="MobiDB-lite"/>
    </source>
</evidence>
<dbReference type="PANTHER" id="PTHR31630">
    <property type="entry name" value="PHYTANOYL-COA DIOXYGENASE-RELATED-RELATED"/>
    <property type="match status" value="1"/>
</dbReference>
<sequence length="455" mass="51036">MPRRWKKPRDDETDAPSVALKHTPACSAEQRQRAEERLQQLWAGELKPAPSPASPPPASPVRGYPSASKPRRGEAFFPMMSDSEMAPLLVPATEPERIRSTFREHGVCIVTDVISPEDCMALEDLWHDDLLQLLDESKLDPQVAKQAAAVKETVKAWPKHWDSHLGNKGMASKHALPHGSFAWGARLHPNVRRVFAELYEMGEEDLAVGLDNVFWCSAEEAGTNTNPEWLHVDQNHCTGITWTCAQGVLYVWPSGPNDSSTVVWPKSHTEVYDHMMGDPEAIHRGRSMGGQSVKLKELQDAKIREELMRDAFEKSRRVPCPAGSLLLWDSRTVHQGWRGGPRLAMPICWEPKTRRDEAALRRKLWMCGSGVPSSHSAAEGRVHGMAKEAHQPALEDGLPLLRASLVPFAIRINQESDWLRQQQAIWPSDNPKRQADCNDLKAVLPLLRPEMLEVL</sequence>
<dbReference type="PANTHER" id="PTHR31630:SF6">
    <property type="entry name" value="PHYTANOYL-COA DIOXYGENASE-RELATED"/>
    <property type="match status" value="1"/>
</dbReference>
<dbReference type="Gene3D" id="2.60.120.620">
    <property type="entry name" value="q2cbj1_9rhob like domain"/>
    <property type="match status" value="1"/>
</dbReference>
<keyword evidence="3" id="KW-1185">Reference proteome</keyword>
<feature type="compositionally biased region" description="Pro residues" evidence="1">
    <location>
        <begin position="49"/>
        <end position="59"/>
    </location>
</feature>
<evidence type="ECO:0008006" key="4">
    <source>
        <dbReference type="Google" id="ProtNLM"/>
    </source>
</evidence>
<dbReference type="InterPro" id="IPR008775">
    <property type="entry name" value="Phytyl_CoA_dOase-like"/>
</dbReference>
<comment type="caution">
    <text evidence="2">The sequence shown here is derived from an EMBL/GenBank/DDBJ whole genome shotgun (WGS) entry which is preliminary data.</text>
</comment>
<organism evidence="2 3">
    <name type="scientific">Durusdinium trenchii</name>
    <dbReference type="NCBI Taxonomy" id="1381693"/>
    <lineage>
        <taxon>Eukaryota</taxon>
        <taxon>Sar</taxon>
        <taxon>Alveolata</taxon>
        <taxon>Dinophyceae</taxon>
        <taxon>Suessiales</taxon>
        <taxon>Symbiodiniaceae</taxon>
        <taxon>Durusdinium</taxon>
    </lineage>
</organism>
<evidence type="ECO:0000313" key="2">
    <source>
        <dbReference type="EMBL" id="CAK9061014.1"/>
    </source>
</evidence>
<feature type="region of interest" description="Disordered" evidence="1">
    <location>
        <begin position="1"/>
        <end position="73"/>
    </location>
</feature>
<dbReference type="EMBL" id="CAXAMN010021584">
    <property type="protein sequence ID" value="CAK9061014.1"/>
    <property type="molecule type" value="Genomic_DNA"/>
</dbReference>
<name>A0ABP0NF45_9DINO</name>
<dbReference type="Pfam" id="PF05721">
    <property type="entry name" value="PhyH"/>
    <property type="match status" value="1"/>
</dbReference>
<proteinExistence type="predicted"/>